<evidence type="ECO:0000313" key="6">
    <source>
        <dbReference type="Proteomes" id="UP000243579"/>
    </source>
</evidence>
<dbReference type="InterPro" id="IPR011650">
    <property type="entry name" value="Peptidase_M20_dimer"/>
</dbReference>
<dbReference type="Pfam" id="PF01546">
    <property type="entry name" value="Peptidase_M20"/>
    <property type="match status" value="1"/>
</dbReference>
<dbReference type="Pfam" id="PF07687">
    <property type="entry name" value="M20_dimer"/>
    <property type="match status" value="1"/>
</dbReference>
<dbReference type="EMBL" id="JNBR01000007">
    <property type="protein sequence ID" value="OQS01444.1"/>
    <property type="molecule type" value="Genomic_DNA"/>
</dbReference>
<dbReference type="Gene3D" id="3.30.70.360">
    <property type="match status" value="1"/>
</dbReference>
<dbReference type="GO" id="GO:0008233">
    <property type="term" value="F:peptidase activity"/>
    <property type="evidence" value="ECO:0007669"/>
    <property type="project" value="UniProtKB-KW"/>
</dbReference>
<dbReference type="AlphaFoldDB" id="A0A1V9ZTX8"/>
<dbReference type="GO" id="GO:0006508">
    <property type="term" value="P:proteolysis"/>
    <property type="evidence" value="ECO:0007669"/>
    <property type="project" value="UniProtKB-KW"/>
</dbReference>
<evidence type="ECO:0000313" key="5">
    <source>
        <dbReference type="EMBL" id="OQS01444.1"/>
    </source>
</evidence>
<dbReference type="STRING" id="1202772.A0A1V9ZTX8"/>
<dbReference type="Proteomes" id="UP000243579">
    <property type="component" value="Unassembled WGS sequence"/>
</dbReference>
<name>A0A1V9ZTX8_ACHHY</name>
<evidence type="ECO:0000259" key="4">
    <source>
        <dbReference type="Pfam" id="PF07687"/>
    </source>
</evidence>
<evidence type="ECO:0000256" key="2">
    <source>
        <dbReference type="ARBA" id="ARBA00022723"/>
    </source>
</evidence>
<proteinExistence type="predicted"/>
<dbReference type="GO" id="GO:0006751">
    <property type="term" value="P:glutathione catabolic process"/>
    <property type="evidence" value="ECO:0007669"/>
    <property type="project" value="TreeGrafter"/>
</dbReference>
<keyword evidence="6" id="KW-1185">Reference proteome</keyword>
<dbReference type="InterPro" id="IPR051458">
    <property type="entry name" value="Cyt/Met_Dipeptidase"/>
</dbReference>
<dbReference type="GO" id="GO:0046872">
    <property type="term" value="F:metal ion binding"/>
    <property type="evidence" value="ECO:0007669"/>
    <property type="project" value="UniProtKB-KW"/>
</dbReference>
<accession>A0A1V9ZTX8</accession>
<dbReference type="PANTHER" id="PTHR43270:SF8">
    <property type="entry name" value="DI- AND TRIPEPTIDASE DUG2-RELATED"/>
    <property type="match status" value="1"/>
</dbReference>
<feature type="domain" description="Peptidase M20 dimerisation" evidence="4">
    <location>
        <begin position="110"/>
        <end position="264"/>
    </location>
</feature>
<gene>
    <name evidence="5" type="ORF">ACHHYP_00780</name>
</gene>
<keyword evidence="3" id="KW-0378">Hydrolase</keyword>
<keyword evidence="1" id="KW-0645">Protease</keyword>
<dbReference type="Gene3D" id="3.40.630.10">
    <property type="entry name" value="Zn peptidases"/>
    <property type="match status" value="1"/>
</dbReference>
<dbReference type="PANTHER" id="PTHR43270">
    <property type="entry name" value="BETA-ALA-HIS DIPEPTIDASE"/>
    <property type="match status" value="1"/>
</dbReference>
<dbReference type="OrthoDB" id="7832001at2759"/>
<reference evidence="5 6" key="1">
    <citation type="journal article" date="2014" name="Genome Biol. Evol.">
        <title>The secreted proteins of Achlya hypogyna and Thraustotheca clavata identify the ancestral oomycete secretome and reveal gene acquisitions by horizontal gene transfer.</title>
        <authorList>
            <person name="Misner I."/>
            <person name="Blouin N."/>
            <person name="Leonard G."/>
            <person name="Richards T.A."/>
            <person name="Lane C.E."/>
        </authorList>
    </citation>
    <scope>NUCLEOTIDE SEQUENCE [LARGE SCALE GENOMIC DNA]</scope>
    <source>
        <strain evidence="5 6">ATCC 48635</strain>
    </source>
</reference>
<organism evidence="5 6">
    <name type="scientific">Achlya hypogyna</name>
    <name type="common">Oomycete</name>
    <name type="synonym">Protoachlya hypogyna</name>
    <dbReference type="NCBI Taxonomy" id="1202772"/>
    <lineage>
        <taxon>Eukaryota</taxon>
        <taxon>Sar</taxon>
        <taxon>Stramenopiles</taxon>
        <taxon>Oomycota</taxon>
        <taxon>Saprolegniomycetes</taxon>
        <taxon>Saprolegniales</taxon>
        <taxon>Achlyaceae</taxon>
        <taxon>Achlya</taxon>
    </lineage>
</organism>
<evidence type="ECO:0000256" key="1">
    <source>
        <dbReference type="ARBA" id="ARBA00022670"/>
    </source>
</evidence>
<protein>
    <recommendedName>
        <fullName evidence="4">Peptidase M20 dimerisation domain-containing protein</fullName>
    </recommendedName>
</protein>
<dbReference type="InterPro" id="IPR002933">
    <property type="entry name" value="Peptidase_M20"/>
</dbReference>
<sequence length="382" mass="42173">MLTGQNGYLYGRGTTDDKGPIVATLFAIRELLARQRSAENNAEAAGVDMPNFVFLYQGEGENQSQGIRETVEDNIGFFGPIDLIFISNNYWLGDTTPCLTYGMRGCLEIQIKVEGPGVDLHAGVDGGAIREPILDVVALVNRIVDPATGKYTEPAFYDDVRPVAAEEIALFESLEFDVEAYKATLGVSTLLPAFGGDKAAATSVVDVLMNRWRFPAVSVTSIKGSIANSSIIAKAAQTELTLRTVPDQSPAEIERLVLAHIRREFDALQTTNRLSIVVKSNVPWWLGDIHSRYFQAAEQALEKHWKKRPMLVREGGMSQITTFLKTTLKAPCMHFPMGQASDRAHLQNERIRLRNLRTGKDVLVDFFAAIAQDTPTEKPRSD</sequence>
<dbReference type="SUPFAM" id="SSF53187">
    <property type="entry name" value="Zn-dependent exopeptidases"/>
    <property type="match status" value="1"/>
</dbReference>
<comment type="caution">
    <text evidence="5">The sequence shown here is derived from an EMBL/GenBank/DDBJ whole genome shotgun (WGS) entry which is preliminary data.</text>
</comment>
<evidence type="ECO:0000256" key="3">
    <source>
        <dbReference type="ARBA" id="ARBA00022801"/>
    </source>
</evidence>
<keyword evidence="2" id="KW-0479">Metal-binding</keyword>